<evidence type="ECO:0000313" key="2">
    <source>
        <dbReference type="EMBL" id="SFF29184.1"/>
    </source>
</evidence>
<protein>
    <recommendedName>
        <fullName evidence="1">ESAT-6-like protein</fullName>
    </recommendedName>
</protein>
<evidence type="ECO:0000313" key="3">
    <source>
        <dbReference type="Proteomes" id="UP000199645"/>
    </source>
</evidence>
<dbReference type="Proteomes" id="UP000199645">
    <property type="component" value="Unassembled WGS sequence"/>
</dbReference>
<dbReference type="InterPro" id="IPR010310">
    <property type="entry name" value="T7SS_ESAT-6-like"/>
</dbReference>
<dbReference type="STRING" id="35752.SAMN05421541_108205"/>
<reference evidence="2 3" key="1">
    <citation type="submission" date="2016-10" db="EMBL/GenBank/DDBJ databases">
        <authorList>
            <person name="de Groot N.N."/>
        </authorList>
    </citation>
    <scope>NUCLEOTIDE SEQUENCE [LARGE SCALE GENOMIC DNA]</scope>
    <source>
        <strain evidence="2 3">DSM 43019</strain>
    </source>
</reference>
<dbReference type="AlphaFoldDB" id="A0A1I2HGB5"/>
<evidence type="ECO:0000256" key="1">
    <source>
        <dbReference type="RuleBase" id="RU362001"/>
    </source>
</evidence>
<dbReference type="EMBL" id="FONV01000008">
    <property type="protein sequence ID" value="SFF29184.1"/>
    <property type="molecule type" value="Genomic_DNA"/>
</dbReference>
<dbReference type="OrthoDB" id="4554345at2"/>
<dbReference type="InterPro" id="IPR036689">
    <property type="entry name" value="ESAT-6-like_sf"/>
</dbReference>
<dbReference type="Gene3D" id="1.10.287.1060">
    <property type="entry name" value="ESAT-6-like"/>
    <property type="match status" value="1"/>
</dbReference>
<gene>
    <name evidence="2" type="ORF">SAMN05421541_108205</name>
</gene>
<proteinExistence type="inferred from homology"/>
<dbReference type="NCBIfam" id="TIGR03930">
    <property type="entry name" value="WXG100_ESAT6"/>
    <property type="match status" value="1"/>
</dbReference>
<keyword evidence="3" id="KW-1185">Reference proteome</keyword>
<comment type="similarity">
    <text evidence="1">Belongs to the WXG100 family.</text>
</comment>
<dbReference type="SUPFAM" id="SSF140453">
    <property type="entry name" value="EsxAB dimer-like"/>
    <property type="match status" value="1"/>
</dbReference>
<dbReference type="RefSeq" id="WP_093617487.1">
    <property type="nucleotide sequence ID" value="NZ_BOMT01000105.1"/>
</dbReference>
<accession>A0A1I2HGB5</accession>
<sequence>MQLPSVSTTEPGMQKAAQEFSDKATLFTGDLRAVNGQMAILISSWTGDASRGFNDAMDNWERSFQQVINELLKMLEVMGITTKGYQTAESDAADVAKSFAAALPPLPGF</sequence>
<organism evidence="2 3">
    <name type="scientific">Actinoplanes philippinensis</name>
    <dbReference type="NCBI Taxonomy" id="35752"/>
    <lineage>
        <taxon>Bacteria</taxon>
        <taxon>Bacillati</taxon>
        <taxon>Actinomycetota</taxon>
        <taxon>Actinomycetes</taxon>
        <taxon>Micromonosporales</taxon>
        <taxon>Micromonosporaceae</taxon>
        <taxon>Actinoplanes</taxon>
    </lineage>
</organism>
<dbReference type="Pfam" id="PF06013">
    <property type="entry name" value="WXG100"/>
    <property type="match status" value="1"/>
</dbReference>
<name>A0A1I2HGB5_9ACTN</name>